<evidence type="ECO:0000313" key="4">
    <source>
        <dbReference type="Proteomes" id="UP001179280"/>
    </source>
</evidence>
<name>A0ABS2SZW5_9BACI</name>
<dbReference type="Pfam" id="PF01408">
    <property type="entry name" value="GFO_IDH_MocA"/>
    <property type="match status" value="1"/>
</dbReference>
<gene>
    <name evidence="3" type="ORF">JOC54_003289</name>
</gene>
<reference evidence="3" key="1">
    <citation type="submission" date="2021-01" db="EMBL/GenBank/DDBJ databases">
        <title>Genomic Encyclopedia of Type Strains, Phase IV (KMG-IV): sequencing the most valuable type-strain genomes for metagenomic binning, comparative biology and taxonomic classification.</title>
        <authorList>
            <person name="Goeker M."/>
        </authorList>
    </citation>
    <scope>NUCLEOTIDE SEQUENCE</scope>
    <source>
        <strain evidence="3">DSM 21943</strain>
    </source>
</reference>
<dbReference type="Proteomes" id="UP001179280">
    <property type="component" value="Unassembled WGS sequence"/>
</dbReference>
<feature type="domain" description="GFO/IDH/MocA-like oxidoreductase" evidence="2">
    <location>
        <begin position="129"/>
        <end position="255"/>
    </location>
</feature>
<dbReference type="InterPro" id="IPR036291">
    <property type="entry name" value="NAD(P)-bd_dom_sf"/>
</dbReference>
<organism evidence="3 4">
    <name type="scientific">Shouchella xiaoxiensis</name>
    <dbReference type="NCBI Taxonomy" id="766895"/>
    <lineage>
        <taxon>Bacteria</taxon>
        <taxon>Bacillati</taxon>
        <taxon>Bacillota</taxon>
        <taxon>Bacilli</taxon>
        <taxon>Bacillales</taxon>
        <taxon>Bacillaceae</taxon>
        <taxon>Shouchella</taxon>
    </lineage>
</organism>
<dbReference type="Gene3D" id="3.40.50.720">
    <property type="entry name" value="NAD(P)-binding Rossmann-like Domain"/>
    <property type="match status" value="1"/>
</dbReference>
<dbReference type="InterPro" id="IPR051450">
    <property type="entry name" value="Gfo/Idh/MocA_Oxidoreductases"/>
</dbReference>
<proteinExistence type="predicted"/>
<dbReference type="RefSeq" id="WP_204467407.1">
    <property type="nucleotide sequence ID" value="NZ_JAFBCV010000011.1"/>
</dbReference>
<keyword evidence="4" id="KW-1185">Reference proteome</keyword>
<dbReference type="Pfam" id="PF22725">
    <property type="entry name" value="GFO_IDH_MocA_C3"/>
    <property type="match status" value="1"/>
</dbReference>
<dbReference type="InterPro" id="IPR000683">
    <property type="entry name" value="Gfo/Idh/MocA-like_OxRdtase_N"/>
</dbReference>
<dbReference type="InterPro" id="IPR055170">
    <property type="entry name" value="GFO_IDH_MocA-like_dom"/>
</dbReference>
<comment type="caution">
    <text evidence="3">The sequence shown here is derived from an EMBL/GenBank/DDBJ whole genome shotgun (WGS) entry which is preliminary data.</text>
</comment>
<dbReference type="EMBL" id="JAFBCV010000011">
    <property type="protein sequence ID" value="MBM7840009.1"/>
    <property type="molecule type" value="Genomic_DNA"/>
</dbReference>
<dbReference type="PANTHER" id="PTHR43377">
    <property type="entry name" value="BILIVERDIN REDUCTASE A"/>
    <property type="match status" value="1"/>
</dbReference>
<dbReference type="SUPFAM" id="SSF51735">
    <property type="entry name" value="NAD(P)-binding Rossmann-fold domains"/>
    <property type="match status" value="1"/>
</dbReference>
<dbReference type="PANTHER" id="PTHR43377:SF1">
    <property type="entry name" value="BILIVERDIN REDUCTASE A"/>
    <property type="match status" value="1"/>
</dbReference>
<dbReference type="SUPFAM" id="SSF55347">
    <property type="entry name" value="Glyceraldehyde-3-phosphate dehydrogenase-like, C-terminal domain"/>
    <property type="match status" value="1"/>
</dbReference>
<dbReference type="Gene3D" id="3.30.360.10">
    <property type="entry name" value="Dihydrodipicolinate Reductase, domain 2"/>
    <property type="match status" value="1"/>
</dbReference>
<accession>A0ABS2SZW5</accession>
<sequence length="329" mass="36623">MIRVALLSRWHVHANDYAREANEHPDIVIQAVWDEDKERGNQWAQELNVDFEENITTLLNRSDIDAVIVDTPTSMHTDVILEAAKAKKHIFSEKVLALTEEDCSLIFESVKENQVSLMLSLPRLNDPSYLYAQDALDQGLLGDLTSIRCRLEHGGALATDANPNGWLPAHFYDKETCGGGALIDLGAHPIYLTNRLAGQVNDLYCQMNSITNREVDDHSTVLVNYASGASGVIEAGFVADKSPFLLELHGTKGSILVEDRSVRIRSSMLDHSDWHTPELPAQADSAMTQWIKHIQTGEQAQITEKDMLDLTRINQAAKQSAEEGRRISL</sequence>
<feature type="domain" description="Gfo/Idh/MocA-like oxidoreductase N-terminal" evidence="1">
    <location>
        <begin position="15"/>
        <end position="118"/>
    </location>
</feature>
<evidence type="ECO:0000259" key="2">
    <source>
        <dbReference type="Pfam" id="PF22725"/>
    </source>
</evidence>
<protein>
    <submittedName>
        <fullName evidence="3">Dehydrogenase</fullName>
    </submittedName>
</protein>
<evidence type="ECO:0000259" key="1">
    <source>
        <dbReference type="Pfam" id="PF01408"/>
    </source>
</evidence>
<evidence type="ECO:0000313" key="3">
    <source>
        <dbReference type="EMBL" id="MBM7840009.1"/>
    </source>
</evidence>